<dbReference type="SUPFAM" id="SSF49899">
    <property type="entry name" value="Concanavalin A-like lectins/glucanases"/>
    <property type="match status" value="1"/>
</dbReference>
<dbReference type="Gene3D" id="2.60.120.200">
    <property type="match status" value="1"/>
</dbReference>
<dbReference type="PANTHER" id="PTHR35332">
    <property type="entry name" value="REGULATION OF ENOLASE PROTEIN 1"/>
    <property type="match status" value="1"/>
</dbReference>
<dbReference type="OrthoDB" id="9814707at2"/>
<name>A0A109JQV4_9BRAD</name>
<evidence type="ECO:0000313" key="1">
    <source>
        <dbReference type="EMBL" id="KWV53204.1"/>
    </source>
</evidence>
<dbReference type="InterPro" id="IPR009784">
    <property type="entry name" value="DUF1349"/>
</dbReference>
<comment type="caution">
    <text evidence="1">The sequence shown here is derived from an EMBL/GenBank/DDBJ whole genome shotgun (WGS) entry which is preliminary data.</text>
</comment>
<keyword evidence="2" id="KW-1185">Reference proteome</keyword>
<dbReference type="PANTHER" id="PTHR35332:SF2">
    <property type="entry name" value="REGULATION OF ENOLASE PROTEIN 1"/>
    <property type="match status" value="1"/>
</dbReference>
<dbReference type="RefSeq" id="WP_066508853.1">
    <property type="nucleotide sequence ID" value="NZ_LNCU01000079.1"/>
</dbReference>
<dbReference type="Proteomes" id="UP000057737">
    <property type="component" value="Unassembled WGS sequence"/>
</dbReference>
<protein>
    <submittedName>
        <fullName evidence="1">Regulation of enolase 1</fullName>
    </submittedName>
</protein>
<gene>
    <name evidence="1" type="ORF">AS156_08525</name>
</gene>
<dbReference type="EMBL" id="LNCU01000079">
    <property type="protein sequence ID" value="KWV53204.1"/>
    <property type="molecule type" value="Genomic_DNA"/>
</dbReference>
<sequence length="197" mass="21885">MSSPIFRRHDGVWLNEPERWSAEGDNLEIVTDKATDFWRETHYGFNRDSGHFLGFRTGEAFTAELRVQGDFQALYDQAGIMVRIDAQHWVKAGIEFSDGSAMLGSVLTDGRSDWATARYGHDPGDFRIRATVVNGVLRLQASADGKLWPLMRLAPFPKASSYLVGPMACTPERAGLKIVFSAFRLTPPLGKGLHDLG</sequence>
<dbReference type="InterPro" id="IPR015987">
    <property type="entry name" value="UCP022704"/>
</dbReference>
<dbReference type="InterPro" id="IPR013320">
    <property type="entry name" value="ConA-like_dom_sf"/>
</dbReference>
<organism evidence="1 2">
    <name type="scientific">Bradyrhizobium macuxiense</name>
    <dbReference type="NCBI Taxonomy" id="1755647"/>
    <lineage>
        <taxon>Bacteria</taxon>
        <taxon>Pseudomonadati</taxon>
        <taxon>Pseudomonadota</taxon>
        <taxon>Alphaproteobacteria</taxon>
        <taxon>Hyphomicrobiales</taxon>
        <taxon>Nitrobacteraceae</taxon>
        <taxon>Bradyrhizobium</taxon>
    </lineage>
</organism>
<evidence type="ECO:0000313" key="2">
    <source>
        <dbReference type="Proteomes" id="UP000057737"/>
    </source>
</evidence>
<accession>A0A109JQV4</accession>
<dbReference type="AlphaFoldDB" id="A0A109JQV4"/>
<dbReference type="PIRSF" id="PIRSF022704">
    <property type="entry name" value="UCP022704"/>
    <property type="match status" value="1"/>
</dbReference>
<dbReference type="Pfam" id="PF07081">
    <property type="entry name" value="DUF1349"/>
    <property type="match status" value="1"/>
</dbReference>
<proteinExistence type="predicted"/>
<reference evidence="1 2" key="1">
    <citation type="submission" date="2015-11" db="EMBL/GenBank/DDBJ databases">
        <title>Draft Genome Sequence of the Strain BR 10303 (Bradyrhizobium sp.) isolated from nodules of Centrolobium paraense.</title>
        <authorList>
            <person name="Zelli J.E."/>
            <person name="Simoes-Araujo J.L."/>
            <person name="Barauna A.C."/>
            <person name="Silva K."/>
        </authorList>
    </citation>
    <scope>NUCLEOTIDE SEQUENCE [LARGE SCALE GENOMIC DNA]</scope>
    <source>
        <strain evidence="1 2">BR 10303</strain>
    </source>
</reference>